<evidence type="ECO:0000313" key="2">
    <source>
        <dbReference type="EMBL" id="GMR33704.1"/>
    </source>
</evidence>
<dbReference type="EMBL" id="BTRK01000001">
    <property type="protein sequence ID" value="GMR33704.1"/>
    <property type="molecule type" value="Genomic_DNA"/>
</dbReference>
<organism evidence="2 3">
    <name type="scientific">Pristionchus mayeri</name>
    <dbReference type="NCBI Taxonomy" id="1317129"/>
    <lineage>
        <taxon>Eukaryota</taxon>
        <taxon>Metazoa</taxon>
        <taxon>Ecdysozoa</taxon>
        <taxon>Nematoda</taxon>
        <taxon>Chromadorea</taxon>
        <taxon>Rhabditida</taxon>
        <taxon>Rhabditina</taxon>
        <taxon>Diplogasteromorpha</taxon>
        <taxon>Diplogasteroidea</taxon>
        <taxon>Neodiplogasteridae</taxon>
        <taxon>Pristionchus</taxon>
    </lineage>
</organism>
<dbReference type="AlphaFoldDB" id="A0AAN4Z5W0"/>
<accession>A0AAN4Z5W0</accession>
<feature type="transmembrane region" description="Helical" evidence="1">
    <location>
        <begin position="20"/>
        <end position="41"/>
    </location>
</feature>
<keyword evidence="1" id="KW-0472">Membrane</keyword>
<dbReference type="PANTHER" id="PTHR23021:SF11">
    <property type="entry name" value="SERPENTINE RECEPTOR, CLASS T"/>
    <property type="match status" value="1"/>
</dbReference>
<dbReference type="Proteomes" id="UP001328107">
    <property type="component" value="Unassembled WGS sequence"/>
</dbReference>
<evidence type="ECO:0000256" key="1">
    <source>
        <dbReference type="SAM" id="Phobius"/>
    </source>
</evidence>
<protein>
    <recommendedName>
        <fullName evidence="4">G protein-coupled receptor</fullName>
    </recommendedName>
</protein>
<dbReference type="Pfam" id="PF10321">
    <property type="entry name" value="7TM_GPCR_Srt"/>
    <property type="match status" value="1"/>
</dbReference>
<gene>
    <name evidence="2" type="ORF">PMAYCL1PPCAC_03899</name>
</gene>
<sequence>CSSVRPIGAEWTTATGEQHLIYGYASIFGGLAYIPCVYACFLERRKACYRIMLWLSFIDIIAIACVWIIFGFLLIEGAVFCSHPWLTWIVGCVGLGTWCGA</sequence>
<keyword evidence="1" id="KW-0812">Transmembrane</keyword>
<feature type="non-terminal residue" evidence="2">
    <location>
        <position position="101"/>
    </location>
</feature>
<keyword evidence="3" id="KW-1185">Reference proteome</keyword>
<feature type="non-terminal residue" evidence="2">
    <location>
        <position position="1"/>
    </location>
</feature>
<feature type="transmembrane region" description="Helical" evidence="1">
    <location>
        <begin position="53"/>
        <end position="75"/>
    </location>
</feature>
<evidence type="ECO:0000313" key="3">
    <source>
        <dbReference type="Proteomes" id="UP001328107"/>
    </source>
</evidence>
<keyword evidence="1" id="KW-1133">Transmembrane helix</keyword>
<comment type="caution">
    <text evidence="2">The sequence shown here is derived from an EMBL/GenBank/DDBJ whole genome shotgun (WGS) entry which is preliminary data.</text>
</comment>
<evidence type="ECO:0008006" key="4">
    <source>
        <dbReference type="Google" id="ProtNLM"/>
    </source>
</evidence>
<dbReference type="PANTHER" id="PTHR23021">
    <property type="entry name" value="SERPENTINE RECEPTOR, CLASS T"/>
    <property type="match status" value="1"/>
</dbReference>
<dbReference type="InterPro" id="IPR019425">
    <property type="entry name" value="7TM_GPCR_serpentine_rcpt_Srt"/>
</dbReference>
<proteinExistence type="predicted"/>
<reference evidence="3" key="1">
    <citation type="submission" date="2022-10" db="EMBL/GenBank/DDBJ databases">
        <title>Genome assembly of Pristionchus species.</title>
        <authorList>
            <person name="Yoshida K."/>
            <person name="Sommer R.J."/>
        </authorList>
    </citation>
    <scope>NUCLEOTIDE SEQUENCE [LARGE SCALE GENOMIC DNA]</scope>
    <source>
        <strain evidence="3">RS5460</strain>
    </source>
</reference>
<name>A0AAN4Z5W0_9BILA</name>